<evidence type="ECO:0000256" key="1">
    <source>
        <dbReference type="SAM" id="MobiDB-lite"/>
    </source>
</evidence>
<comment type="caution">
    <text evidence="3">The sequence shown here is derived from an EMBL/GenBank/DDBJ whole genome shotgun (WGS) entry which is preliminary data.</text>
</comment>
<evidence type="ECO:0000256" key="2">
    <source>
        <dbReference type="SAM" id="SignalP"/>
    </source>
</evidence>
<name>A0A3M0HW41_9ACTN</name>
<protein>
    <recommendedName>
        <fullName evidence="5">Lipoprotein</fullName>
    </recommendedName>
</protein>
<feature type="signal peptide" evidence="2">
    <location>
        <begin position="1"/>
        <end position="22"/>
    </location>
</feature>
<sequence length="156" mass="14966">MGIGAHRSVMAVLGLGMAVAVAGCETGDGPAGDGSGRGGSAKGAGPPSAPAASPSAPASGAGGAADGTDAGACFDGRCRIVVTEQPTRIPVDARFGVAALEVTRITARSVVVQASGDGVFLSTSVGEGGTGNVNGLGFRVADLRDGQAVLDLFPTK</sequence>
<evidence type="ECO:0000313" key="4">
    <source>
        <dbReference type="Proteomes" id="UP000270471"/>
    </source>
</evidence>
<keyword evidence="2" id="KW-0732">Signal</keyword>
<proteinExistence type="predicted"/>
<evidence type="ECO:0000313" key="3">
    <source>
        <dbReference type="EMBL" id="RMB80240.1"/>
    </source>
</evidence>
<dbReference type="OrthoDB" id="4240863at2"/>
<keyword evidence="4" id="KW-1185">Reference proteome</keyword>
<dbReference type="Proteomes" id="UP000270471">
    <property type="component" value="Unassembled WGS sequence"/>
</dbReference>
<feature type="region of interest" description="Disordered" evidence="1">
    <location>
        <begin position="30"/>
        <end position="66"/>
    </location>
</feature>
<feature type="compositionally biased region" description="Low complexity" evidence="1">
    <location>
        <begin position="43"/>
        <end position="59"/>
    </location>
</feature>
<gene>
    <name evidence="3" type="ORF">CTZ28_41270</name>
</gene>
<accession>A0A3M0HW41</accession>
<organism evidence="3 4">
    <name type="scientific">Streptomyces shenzhenensis</name>
    <dbReference type="NCBI Taxonomy" id="943815"/>
    <lineage>
        <taxon>Bacteria</taxon>
        <taxon>Bacillati</taxon>
        <taxon>Actinomycetota</taxon>
        <taxon>Actinomycetes</taxon>
        <taxon>Kitasatosporales</taxon>
        <taxon>Streptomycetaceae</taxon>
        <taxon>Streptomyces</taxon>
    </lineage>
</organism>
<dbReference type="PROSITE" id="PS51257">
    <property type="entry name" value="PROKAR_LIPOPROTEIN"/>
    <property type="match status" value="1"/>
</dbReference>
<dbReference type="AlphaFoldDB" id="A0A3M0HW41"/>
<dbReference type="EMBL" id="PENI01000045">
    <property type="protein sequence ID" value="RMB80240.1"/>
    <property type="molecule type" value="Genomic_DNA"/>
</dbReference>
<evidence type="ECO:0008006" key="5">
    <source>
        <dbReference type="Google" id="ProtNLM"/>
    </source>
</evidence>
<feature type="chain" id="PRO_5018147364" description="Lipoprotein" evidence="2">
    <location>
        <begin position="23"/>
        <end position="156"/>
    </location>
</feature>
<reference evidence="3 4" key="1">
    <citation type="submission" date="2017-11" db="EMBL/GenBank/DDBJ databases">
        <title>Draft genome of actinobacteria isolated from guarana (Paullinia cupana (Mart.) Ducke.</title>
        <authorList>
            <person name="Siqueira K.A."/>
            <person name="Liotti R.G."/>
            <person name="Mendes T.A.O."/>
            <person name="Soares M.A."/>
        </authorList>
    </citation>
    <scope>NUCLEOTIDE SEQUENCE [LARGE SCALE GENOMIC DNA]</scope>
    <source>
        <strain evidence="3 4">193</strain>
    </source>
</reference>
<feature type="compositionally biased region" description="Gly residues" evidence="1">
    <location>
        <begin position="30"/>
        <end position="42"/>
    </location>
</feature>
<dbReference type="RefSeq" id="WP_121894942.1">
    <property type="nucleotide sequence ID" value="NZ_PENI01000045.1"/>
</dbReference>